<sequence length="135" mass="14933">MAPALAARLRARLAAHLDRCMLQEMVLETWFNTGGTLQFTHDVKRNLVPAFAPPNKAASQVNPLPKLLEACKLLNMDYDDARRLRSILSKQPAVGTESLTNHGITHIQPNEALQILSQRTDLSDASTPSSVMELF</sequence>
<reference evidence="1" key="1">
    <citation type="submission" date="2021-04" db="EMBL/GenBank/DDBJ databases">
        <authorList>
            <person name="Tunstrom K."/>
        </authorList>
    </citation>
    <scope>NUCLEOTIDE SEQUENCE</scope>
</reference>
<dbReference type="EMBL" id="CAJQZP010001218">
    <property type="protein sequence ID" value="CAG5031592.1"/>
    <property type="molecule type" value="Genomic_DNA"/>
</dbReference>
<dbReference type="Proteomes" id="UP000691718">
    <property type="component" value="Unassembled WGS sequence"/>
</dbReference>
<accession>A0A8S3XLF7</accession>
<comment type="caution">
    <text evidence="1">The sequence shown here is derived from an EMBL/GenBank/DDBJ whole genome shotgun (WGS) entry which is preliminary data.</text>
</comment>
<dbReference type="GO" id="GO:0060628">
    <property type="term" value="P:regulation of ER to Golgi vesicle-mediated transport"/>
    <property type="evidence" value="ECO:0007669"/>
    <property type="project" value="TreeGrafter"/>
</dbReference>
<dbReference type="GO" id="GO:0070939">
    <property type="term" value="C:Dsl1/NZR complex"/>
    <property type="evidence" value="ECO:0007669"/>
    <property type="project" value="InterPro"/>
</dbReference>
<organism evidence="1 2">
    <name type="scientific">Parnassius apollo</name>
    <name type="common">Apollo butterfly</name>
    <name type="synonym">Papilio apollo</name>
    <dbReference type="NCBI Taxonomy" id="110799"/>
    <lineage>
        <taxon>Eukaryota</taxon>
        <taxon>Metazoa</taxon>
        <taxon>Ecdysozoa</taxon>
        <taxon>Arthropoda</taxon>
        <taxon>Hexapoda</taxon>
        <taxon>Insecta</taxon>
        <taxon>Pterygota</taxon>
        <taxon>Neoptera</taxon>
        <taxon>Endopterygota</taxon>
        <taxon>Lepidoptera</taxon>
        <taxon>Glossata</taxon>
        <taxon>Ditrysia</taxon>
        <taxon>Papilionoidea</taxon>
        <taxon>Papilionidae</taxon>
        <taxon>Parnassiinae</taxon>
        <taxon>Parnassini</taxon>
        <taxon>Parnassius</taxon>
        <taxon>Parnassius</taxon>
    </lineage>
</organism>
<dbReference type="PANTHER" id="PTHR13520:SF0">
    <property type="entry name" value="RAD50-INTERACTING PROTEIN 1"/>
    <property type="match status" value="1"/>
</dbReference>
<evidence type="ECO:0000313" key="2">
    <source>
        <dbReference type="Proteomes" id="UP000691718"/>
    </source>
</evidence>
<dbReference type="GO" id="GO:0006888">
    <property type="term" value="P:endoplasmic reticulum to Golgi vesicle-mediated transport"/>
    <property type="evidence" value="ECO:0007669"/>
    <property type="project" value="InterPro"/>
</dbReference>
<dbReference type="PANTHER" id="PTHR13520">
    <property type="entry name" value="RAD50-INTERACTING PROTEIN 1 RINT-1"/>
    <property type="match status" value="1"/>
</dbReference>
<dbReference type="OrthoDB" id="2189254at2759"/>
<dbReference type="InterPro" id="IPR007528">
    <property type="entry name" value="RINT1_Tip20"/>
</dbReference>
<evidence type="ECO:0000313" key="1">
    <source>
        <dbReference type="EMBL" id="CAG5031592.1"/>
    </source>
</evidence>
<keyword evidence="2" id="KW-1185">Reference proteome</keyword>
<dbReference type="Pfam" id="PF04437">
    <property type="entry name" value="RINT1_TIP1"/>
    <property type="match status" value="1"/>
</dbReference>
<name>A0A8S3XLF7_PARAO</name>
<dbReference type="GO" id="GO:0006890">
    <property type="term" value="P:retrograde vesicle-mediated transport, Golgi to endoplasmic reticulum"/>
    <property type="evidence" value="ECO:0007669"/>
    <property type="project" value="InterPro"/>
</dbReference>
<proteinExistence type="predicted"/>
<dbReference type="AlphaFoldDB" id="A0A8S3XLF7"/>
<protein>
    <submittedName>
        <fullName evidence="1">(apollo) hypothetical protein</fullName>
    </submittedName>
</protein>
<gene>
    <name evidence="1" type="ORF">PAPOLLO_LOCUS19745</name>
</gene>